<dbReference type="PANTHER" id="PTHR44757:SF2">
    <property type="entry name" value="BIOFILM ARCHITECTURE MAINTENANCE PROTEIN MBAA"/>
    <property type="match status" value="1"/>
</dbReference>
<dbReference type="InterPro" id="IPR000700">
    <property type="entry name" value="PAS-assoc_C"/>
</dbReference>
<evidence type="ECO:0000313" key="5">
    <source>
        <dbReference type="EMBL" id="GLC23943.1"/>
    </source>
</evidence>
<dbReference type="Gene3D" id="3.30.70.270">
    <property type="match status" value="1"/>
</dbReference>
<dbReference type="InterPro" id="IPR003018">
    <property type="entry name" value="GAF"/>
</dbReference>
<dbReference type="SMART" id="SM00086">
    <property type="entry name" value="PAC"/>
    <property type="match status" value="5"/>
</dbReference>
<name>A0AA37QC25_9BACT</name>
<dbReference type="PROSITE" id="PS50112">
    <property type="entry name" value="PAS"/>
    <property type="match status" value="5"/>
</dbReference>
<dbReference type="Pfam" id="PF13426">
    <property type="entry name" value="PAS_9"/>
    <property type="match status" value="1"/>
</dbReference>
<dbReference type="InterPro" id="IPR029787">
    <property type="entry name" value="Nucleotide_cyclase"/>
</dbReference>
<dbReference type="SUPFAM" id="SSF55073">
    <property type="entry name" value="Nucleotide cyclase"/>
    <property type="match status" value="1"/>
</dbReference>
<feature type="domain" description="PAC" evidence="3">
    <location>
        <begin position="915"/>
        <end position="966"/>
    </location>
</feature>
<dbReference type="Pfam" id="PF00990">
    <property type="entry name" value="GGDEF"/>
    <property type="match status" value="1"/>
</dbReference>
<feature type="domain" description="PAC" evidence="3">
    <location>
        <begin position="1040"/>
        <end position="1092"/>
    </location>
</feature>
<dbReference type="InterPro" id="IPR035965">
    <property type="entry name" value="PAS-like_dom_sf"/>
</dbReference>
<comment type="caution">
    <text evidence="5">The sequence shown here is derived from an EMBL/GenBank/DDBJ whole genome shotgun (WGS) entry which is preliminary data.</text>
</comment>
<feature type="domain" description="PAS" evidence="2">
    <location>
        <begin position="21"/>
        <end position="91"/>
    </location>
</feature>
<organism evidence="5 6">
    <name type="scientific">Roseisolibacter agri</name>
    <dbReference type="NCBI Taxonomy" id="2014610"/>
    <lineage>
        <taxon>Bacteria</taxon>
        <taxon>Pseudomonadati</taxon>
        <taxon>Gemmatimonadota</taxon>
        <taxon>Gemmatimonadia</taxon>
        <taxon>Gemmatimonadales</taxon>
        <taxon>Gemmatimonadaceae</taxon>
        <taxon>Roseisolibacter</taxon>
    </lineage>
</organism>
<evidence type="ECO:0000259" key="3">
    <source>
        <dbReference type="PROSITE" id="PS50113"/>
    </source>
</evidence>
<dbReference type="RefSeq" id="WP_284348389.1">
    <property type="nucleotide sequence ID" value="NZ_BRXS01000001.1"/>
</dbReference>
<dbReference type="SMART" id="SM00065">
    <property type="entry name" value="GAF"/>
    <property type="match status" value="1"/>
</dbReference>
<dbReference type="SMART" id="SM00267">
    <property type="entry name" value="GGDEF"/>
    <property type="match status" value="1"/>
</dbReference>
<feature type="domain" description="PAS" evidence="2">
    <location>
        <begin position="148"/>
        <end position="220"/>
    </location>
</feature>
<dbReference type="PROSITE" id="PS50113">
    <property type="entry name" value="PAC"/>
    <property type="match status" value="2"/>
</dbReference>
<dbReference type="CDD" id="cd01949">
    <property type="entry name" value="GGDEF"/>
    <property type="match status" value="1"/>
</dbReference>
<dbReference type="Pfam" id="PF08448">
    <property type="entry name" value="PAS_4"/>
    <property type="match status" value="4"/>
</dbReference>
<accession>A0AA37QC25</accession>
<dbReference type="SMART" id="SM00091">
    <property type="entry name" value="PAS"/>
    <property type="match status" value="7"/>
</dbReference>
<dbReference type="PANTHER" id="PTHR44757">
    <property type="entry name" value="DIGUANYLATE CYCLASE DGCP"/>
    <property type="match status" value="1"/>
</dbReference>
<dbReference type="InterPro" id="IPR001610">
    <property type="entry name" value="PAC"/>
</dbReference>
<feature type="domain" description="PAS" evidence="2">
    <location>
        <begin position="967"/>
        <end position="1019"/>
    </location>
</feature>
<feature type="region of interest" description="Disordered" evidence="1">
    <location>
        <begin position="1"/>
        <end position="20"/>
    </location>
</feature>
<evidence type="ECO:0000259" key="4">
    <source>
        <dbReference type="PROSITE" id="PS50887"/>
    </source>
</evidence>
<dbReference type="Proteomes" id="UP001161325">
    <property type="component" value="Unassembled WGS sequence"/>
</dbReference>
<sequence length="1257" mass="134945">MSTPHGDPVSSGGASPDASPEARLLAELLDASTELACAADGDGRIVYVNHAWERTLGYSRAEAMSLPAVALVAPEHRAAYLAAARRLVRGEPIEAFEAVLTARDGRRVVCRGRATPLMAPDPATGKPRCIGTRAVYRDVSAERRAEAARARLVAMFEATADLVGITRPGGRLDFLNRAGRRLLGLADDADVGALNLRACHPPETMARLEAEGFPTALRDGEWTGDGELLDASGARIPVSIALTAHPGATTEEPTSFSTVMRDLRERAAVERALRDSDTRFRAMLDNGRIAYSALRAVRDDAGAVVDFEYVEANAELERITGMVADDVVGARFSELWPVAREDGLVERLADVLHSGRAIEFERESRDPRVTARWTSVQVVPLADGVAVMVRDITPQKIAELELRLLQRVTHAVAEAGDVPEAGALALEAMCAAAGWEFGEMWLVGADRDGSPSLVHGPVWHAPGDERLAAFAAASAGLVVRGGGGLAARAWATGAPVSVPDLRAPGVDFSRVDEARRARLAGGIAVPVLARGEVVAVLSFLTRDARRVRHADVDLLAAVAAQVGTVVRRKLAENALAHERAFLSTVLDSLSENVSVCSPDGQLVLFNQATREAHGLPENPDLAPEEWSAYYGVLRPDGVTPLPTAELPHVRALATRADVDDVEYVVAVPGRPHRTMVANVRVLHGPDGELLGSVCAARDMTAQKAAEAALRASEERHRALFERSTAIQWVVDMETACIVDANASAARFYGYSLDRMRGMPLGQINILPMAAMRALHERVGQAPGGVVPHRLASGEVRMVEFHPTRVELDGRVFAHSVLHDVTDRIRVETALRQSESRLSLIYDSATDLMFLMAVERDRDGAVVDFRCESVNAAYLELSGLTVDQIVGRTIRELLPADDAAGAVARYAGAATSGDVLRFEEELELAAGRLTVETTLTPVFDADGVCTHVLGSARDVSARLHAEAALRESEARFRGVLETVRSVAVSLDGEGRVTFANDALATLTGWARDEMVGRDWFADFVPDGPGLRQVFARMLAGVDALPHFESEILTRTGERRLIAWDSTLLHDASGAITGTASIGRDITEQRALEARLAALSEHDELTGLLNRRGFRRMAEHELRVGRRVGRRGSLLYLDMDGFKAINDQHGHGEGDLALRAVADVLRGTVREGDLAARLGGDEFVVYATGAATTDEGEVLASRLREHLARANEAATRAGRPYALGFSIGVAAVEGGDDLDAVLTRADAALYARKLARRGTADAR</sequence>
<dbReference type="Pfam" id="PF00989">
    <property type="entry name" value="PAS"/>
    <property type="match status" value="1"/>
</dbReference>
<dbReference type="SUPFAM" id="SSF55785">
    <property type="entry name" value="PYP-like sensor domain (PAS domain)"/>
    <property type="match status" value="7"/>
</dbReference>
<dbReference type="AlphaFoldDB" id="A0AA37QC25"/>
<dbReference type="NCBIfam" id="TIGR00254">
    <property type="entry name" value="GGDEF"/>
    <property type="match status" value="1"/>
</dbReference>
<protein>
    <recommendedName>
        <fullName evidence="7">Diguanylate cyclase</fullName>
    </recommendedName>
</protein>
<dbReference type="EMBL" id="BRXS01000001">
    <property type="protein sequence ID" value="GLC23943.1"/>
    <property type="molecule type" value="Genomic_DNA"/>
</dbReference>
<proteinExistence type="predicted"/>
<dbReference type="InterPro" id="IPR052155">
    <property type="entry name" value="Biofilm_reg_signaling"/>
</dbReference>
<dbReference type="Pfam" id="PF13185">
    <property type="entry name" value="GAF_2"/>
    <property type="match status" value="1"/>
</dbReference>
<dbReference type="NCBIfam" id="TIGR00229">
    <property type="entry name" value="sensory_box"/>
    <property type="match status" value="5"/>
</dbReference>
<dbReference type="GO" id="GO:0006355">
    <property type="term" value="P:regulation of DNA-templated transcription"/>
    <property type="evidence" value="ECO:0007669"/>
    <property type="project" value="InterPro"/>
</dbReference>
<dbReference type="SUPFAM" id="SSF55781">
    <property type="entry name" value="GAF domain-like"/>
    <property type="match status" value="1"/>
</dbReference>
<feature type="domain" description="GGDEF" evidence="4">
    <location>
        <begin position="1124"/>
        <end position="1257"/>
    </location>
</feature>
<feature type="domain" description="PAS" evidence="2">
    <location>
        <begin position="712"/>
        <end position="757"/>
    </location>
</feature>
<dbReference type="InterPro" id="IPR013767">
    <property type="entry name" value="PAS_fold"/>
</dbReference>
<dbReference type="Gene3D" id="3.30.450.20">
    <property type="entry name" value="PAS domain"/>
    <property type="match status" value="7"/>
</dbReference>
<dbReference type="Pfam" id="PF13188">
    <property type="entry name" value="PAS_8"/>
    <property type="match status" value="1"/>
</dbReference>
<dbReference type="InterPro" id="IPR043128">
    <property type="entry name" value="Rev_trsase/Diguanyl_cyclase"/>
</dbReference>
<reference evidence="5" key="1">
    <citation type="submission" date="2022-08" db="EMBL/GenBank/DDBJ databases">
        <title>Draft genome sequencing of Roseisolibacter agri AW1220.</title>
        <authorList>
            <person name="Tobiishi Y."/>
            <person name="Tonouchi A."/>
        </authorList>
    </citation>
    <scope>NUCLEOTIDE SEQUENCE</scope>
    <source>
        <strain evidence="5">AW1220</strain>
    </source>
</reference>
<keyword evidence="6" id="KW-1185">Reference proteome</keyword>
<evidence type="ECO:0000259" key="2">
    <source>
        <dbReference type="PROSITE" id="PS50112"/>
    </source>
</evidence>
<gene>
    <name evidence="5" type="ORF">rosag_04560</name>
</gene>
<evidence type="ECO:0008006" key="7">
    <source>
        <dbReference type="Google" id="ProtNLM"/>
    </source>
</evidence>
<dbReference type="InterPro" id="IPR029016">
    <property type="entry name" value="GAF-like_dom_sf"/>
</dbReference>
<evidence type="ECO:0000256" key="1">
    <source>
        <dbReference type="SAM" id="MobiDB-lite"/>
    </source>
</evidence>
<dbReference type="PROSITE" id="PS50887">
    <property type="entry name" value="GGDEF"/>
    <property type="match status" value="1"/>
</dbReference>
<dbReference type="CDD" id="cd00130">
    <property type="entry name" value="PAS"/>
    <property type="match status" value="5"/>
</dbReference>
<dbReference type="InterPro" id="IPR000014">
    <property type="entry name" value="PAS"/>
</dbReference>
<evidence type="ECO:0000313" key="6">
    <source>
        <dbReference type="Proteomes" id="UP001161325"/>
    </source>
</evidence>
<dbReference type="InterPro" id="IPR000160">
    <property type="entry name" value="GGDEF_dom"/>
</dbReference>
<dbReference type="Gene3D" id="3.30.450.40">
    <property type="match status" value="1"/>
</dbReference>
<dbReference type="InterPro" id="IPR013656">
    <property type="entry name" value="PAS_4"/>
</dbReference>
<feature type="domain" description="PAS" evidence="2">
    <location>
        <begin position="833"/>
        <end position="897"/>
    </location>
</feature>